<protein>
    <submittedName>
        <fullName evidence="2">PepSY domain-containing protein</fullName>
    </submittedName>
</protein>
<feature type="transmembrane region" description="Helical" evidence="1">
    <location>
        <begin position="146"/>
        <end position="169"/>
    </location>
</feature>
<feature type="transmembrane region" description="Helical" evidence="1">
    <location>
        <begin position="20"/>
        <end position="40"/>
    </location>
</feature>
<dbReference type="Pfam" id="PF03929">
    <property type="entry name" value="PepSY_TM"/>
    <property type="match status" value="1"/>
</dbReference>
<feature type="transmembrane region" description="Helical" evidence="1">
    <location>
        <begin position="190"/>
        <end position="214"/>
    </location>
</feature>
<keyword evidence="1" id="KW-1133">Transmembrane helix</keyword>
<dbReference type="EMBL" id="JAOWKZ010000001">
    <property type="protein sequence ID" value="MCV2870697.1"/>
    <property type="molecule type" value="Genomic_DNA"/>
</dbReference>
<organism evidence="2 3">
    <name type="scientific">Albidovulum litorale</name>
    <dbReference type="NCBI Taxonomy" id="2984134"/>
    <lineage>
        <taxon>Bacteria</taxon>
        <taxon>Pseudomonadati</taxon>
        <taxon>Pseudomonadota</taxon>
        <taxon>Alphaproteobacteria</taxon>
        <taxon>Rhodobacterales</taxon>
        <taxon>Paracoccaceae</taxon>
        <taxon>Albidovulum</taxon>
    </lineage>
</organism>
<reference evidence="2 3" key="1">
    <citation type="submission" date="2022-10" db="EMBL/GenBank/DDBJ databases">
        <title>Defluviimonas sp. nov., isolated from ocean surface sediments.</title>
        <authorList>
            <person name="He W."/>
            <person name="Wang L."/>
            <person name="Zhang D.-F."/>
        </authorList>
    </citation>
    <scope>NUCLEOTIDE SEQUENCE [LARGE SCALE GENOMIC DNA]</scope>
    <source>
        <strain evidence="2 3">WL0050</strain>
    </source>
</reference>
<dbReference type="InterPro" id="IPR005625">
    <property type="entry name" value="PepSY-ass_TM"/>
</dbReference>
<keyword evidence="3" id="KW-1185">Reference proteome</keyword>
<dbReference type="Proteomes" id="UP001652564">
    <property type="component" value="Unassembled WGS sequence"/>
</dbReference>
<proteinExistence type="predicted"/>
<keyword evidence="1" id="KW-0812">Transmembrane</keyword>
<evidence type="ECO:0000256" key="1">
    <source>
        <dbReference type="SAM" id="Phobius"/>
    </source>
</evidence>
<sequence>MTMPDRPRSRINWHRIHSIFGLTASLFLAFMFLTGTLLVFSHEIDRVLDSRSHIDPTPGGKVSWGRVYDAIVADNPGRSVVRMVRSEDASISDLVVVLEPDSKGDRGLLVNPYNGQVLGYANRHKFHAIMLQLHERLFVEGRKGRLLVSVFALPLTVAIIAGIMTYRRFWTGFFRLPRRSGSSRAFFSGLHRLIAVWSLVFFVPMALTSLWYFAEAAGLGVQTEANFRTERRETLLPDAFDGARLDAAIQIAAEAMPSQVVSEVRLPRAKFESIVVLGQATAILVTERQNSIHIDPETLNIVGIQRAEDLSLHQRISAAADPIHFGLWGGLTTKILYTGFGIALTALAVFGIVINAKRLSAMEAKRPTGPARSAFGRTWRAMGPYGSGAWLSVGLIAWGLGNMLYILLFT</sequence>
<evidence type="ECO:0000313" key="3">
    <source>
        <dbReference type="Proteomes" id="UP001652564"/>
    </source>
</evidence>
<gene>
    <name evidence="2" type="ORF">OEZ71_00140</name>
</gene>
<keyword evidence="1" id="KW-0472">Membrane</keyword>
<feature type="transmembrane region" description="Helical" evidence="1">
    <location>
        <begin position="389"/>
        <end position="408"/>
    </location>
</feature>
<dbReference type="RefSeq" id="WP_263737905.1">
    <property type="nucleotide sequence ID" value="NZ_JAOWKZ010000001.1"/>
</dbReference>
<accession>A0ABT2ZI42</accession>
<comment type="caution">
    <text evidence="2">The sequence shown here is derived from an EMBL/GenBank/DDBJ whole genome shotgun (WGS) entry which is preliminary data.</text>
</comment>
<dbReference type="PANTHER" id="PTHR34219:SF8">
    <property type="entry name" value="PEPSY DOMAIN-CONTAINING PROTEIN"/>
    <property type="match status" value="1"/>
</dbReference>
<evidence type="ECO:0000313" key="2">
    <source>
        <dbReference type="EMBL" id="MCV2870697.1"/>
    </source>
</evidence>
<name>A0ABT2ZI42_9RHOB</name>
<feature type="transmembrane region" description="Helical" evidence="1">
    <location>
        <begin position="335"/>
        <end position="356"/>
    </location>
</feature>
<dbReference type="PANTHER" id="PTHR34219">
    <property type="entry name" value="IRON-REGULATED INNER MEMBRANE PROTEIN-RELATED"/>
    <property type="match status" value="1"/>
</dbReference>